<organism evidence="1 2">
    <name type="scientific">Candidatus Desantisbacteria bacterium CG_4_10_14_0_8_um_filter_48_22</name>
    <dbReference type="NCBI Taxonomy" id="1974543"/>
    <lineage>
        <taxon>Bacteria</taxon>
        <taxon>Candidatus Desantisiibacteriota</taxon>
    </lineage>
</organism>
<dbReference type="EMBL" id="PFMR01000125">
    <property type="protein sequence ID" value="PIZ17353.1"/>
    <property type="molecule type" value="Genomic_DNA"/>
</dbReference>
<evidence type="ECO:0000313" key="1">
    <source>
        <dbReference type="EMBL" id="PIZ17353.1"/>
    </source>
</evidence>
<proteinExistence type="predicted"/>
<accession>A0A2M7SDI2</accession>
<reference evidence="2" key="1">
    <citation type="submission" date="2017-09" db="EMBL/GenBank/DDBJ databases">
        <title>Depth-based differentiation of microbial function through sediment-hosted aquifers and enrichment of novel symbionts in the deep terrestrial subsurface.</title>
        <authorList>
            <person name="Probst A.J."/>
            <person name="Ladd B."/>
            <person name="Jarett J.K."/>
            <person name="Geller-Mcgrath D.E."/>
            <person name="Sieber C.M.K."/>
            <person name="Emerson J.B."/>
            <person name="Anantharaman K."/>
            <person name="Thomas B.C."/>
            <person name="Malmstrom R."/>
            <person name="Stieglmeier M."/>
            <person name="Klingl A."/>
            <person name="Woyke T."/>
            <person name="Ryan C.M."/>
            <person name="Banfield J.F."/>
        </authorList>
    </citation>
    <scope>NUCLEOTIDE SEQUENCE [LARGE SCALE GENOMIC DNA]</scope>
</reference>
<dbReference type="Proteomes" id="UP000229307">
    <property type="component" value="Unassembled WGS sequence"/>
</dbReference>
<protein>
    <recommendedName>
        <fullName evidence="3">DUF4145 domain-containing protein</fullName>
    </recommendedName>
</protein>
<sequence length="124" mass="14361">MLGAASESAILLLLETIGKAVKDSQKKSYIKELLDRLRLPLILKEIQSTIDCLIKSKKIAYEIHQGSTEHLLSLYEMIRVQRNDSIHPKIGEFNQTKIFLFINSLPANLEVIYRLINWFRNHKV</sequence>
<comment type="caution">
    <text evidence="1">The sequence shown here is derived from an EMBL/GenBank/DDBJ whole genome shotgun (WGS) entry which is preliminary data.</text>
</comment>
<dbReference type="AlphaFoldDB" id="A0A2M7SDI2"/>
<evidence type="ECO:0008006" key="3">
    <source>
        <dbReference type="Google" id="ProtNLM"/>
    </source>
</evidence>
<evidence type="ECO:0000313" key="2">
    <source>
        <dbReference type="Proteomes" id="UP000229307"/>
    </source>
</evidence>
<gene>
    <name evidence="1" type="ORF">COY52_04715</name>
</gene>
<name>A0A2M7SDI2_9BACT</name>